<keyword evidence="2" id="KW-1185">Reference proteome</keyword>
<evidence type="ECO:0000313" key="1">
    <source>
        <dbReference type="EMBL" id="GBM01142.1"/>
    </source>
</evidence>
<dbReference type="Proteomes" id="UP000499080">
    <property type="component" value="Unassembled WGS sequence"/>
</dbReference>
<organism evidence="1 2">
    <name type="scientific">Araneus ventricosus</name>
    <name type="common">Orbweaver spider</name>
    <name type="synonym">Epeira ventricosa</name>
    <dbReference type="NCBI Taxonomy" id="182803"/>
    <lineage>
        <taxon>Eukaryota</taxon>
        <taxon>Metazoa</taxon>
        <taxon>Ecdysozoa</taxon>
        <taxon>Arthropoda</taxon>
        <taxon>Chelicerata</taxon>
        <taxon>Arachnida</taxon>
        <taxon>Araneae</taxon>
        <taxon>Araneomorphae</taxon>
        <taxon>Entelegynae</taxon>
        <taxon>Araneoidea</taxon>
        <taxon>Araneidae</taxon>
        <taxon>Araneus</taxon>
    </lineage>
</organism>
<accession>A0A4Y2C9L4</accession>
<dbReference type="AlphaFoldDB" id="A0A4Y2C9L4"/>
<dbReference type="OrthoDB" id="6411322at2759"/>
<sequence length="91" mass="10333">MTLSRRQSQPLPYPFVDNRSSANEARFRTYTINSIDAANARGVQSRQVDRLNTTHVITRRGTHFLVNKKDLCSVTDRKTNYAPIFSSQSSA</sequence>
<dbReference type="EMBL" id="BGPR01000165">
    <property type="protein sequence ID" value="GBM01142.1"/>
    <property type="molecule type" value="Genomic_DNA"/>
</dbReference>
<evidence type="ECO:0000313" key="2">
    <source>
        <dbReference type="Proteomes" id="UP000499080"/>
    </source>
</evidence>
<proteinExistence type="predicted"/>
<name>A0A4Y2C9L4_ARAVE</name>
<gene>
    <name evidence="1" type="ORF">AVEN_27242_1</name>
</gene>
<reference evidence="1 2" key="1">
    <citation type="journal article" date="2019" name="Sci. Rep.">
        <title>Orb-weaving spider Araneus ventricosus genome elucidates the spidroin gene catalogue.</title>
        <authorList>
            <person name="Kono N."/>
            <person name="Nakamura H."/>
            <person name="Ohtoshi R."/>
            <person name="Moran D.A.P."/>
            <person name="Shinohara A."/>
            <person name="Yoshida Y."/>
            <person name="Fujiwara M."/>
            <person name="Mori M."/>
            <person name="Tomita M."/>
            <person name="Arakawa K."/>
        </authorList>
    </citation>
    <scope>NUCLEOTIDE SEQUENCE [LARGE SCALE GENOMIC DNA]</scope>
</reference>
<comment type="caution">
    <text evidence="1">The sequence shown here is derived from an EMBL/GenBank/DDBJ whole genome shotgun (WGS) entry which is preliminary data.</text>
</comment>
<protein>
    <submittedName>
        <fullName evidence="1">Uncharacterized protein</fullName>
    </submittedName>
</protein>